<keyword evidence="3" id="KW-0547">Nucleotide-binding</keyword>
<evidence type="ECO:0000313" key="3">
    <source>
        <dbReference type="EMBL" id="XDV73456.1"/>
    </source>
</evidence>
<keyword evidence="3" id="KW-0067">ATP-binding</keyword>
<evidence type="ECO:0000259" key="2">
    <source>
        <dbReference type="Pfam" id="PF02518"/>
    </source>
</evidence>
<dbReference type="GO" id="GO:0005524">
    <property type="term" value="F:ATP binding"/>
    <property type="evidence" value="ECO:0007669"/>
    <property type="project" value="UniProtKB-KW"/>
</dbReference>
<dbReference type="SUPFAM" id="SSF55874">
    <property type="entry name" value="ATPase domain of HSP90 chaperone/DNA topoisomerase II/histidine kinase"/>
    <property type="match status" value="1"/>
</dbReference>
<dbReference type="AlphaFoldDB" id="A0AB39YUC8"/>
<dbReference type="EMBL" id="CP165735">
    <property type="protein sequence ID" value="XDV73456.1"/>
    <property type="molecule type" value="Genomic_DNA"/>
</dbReference>
<sequence>MPAKAVIDAHGGTIKLSSQPGKGTTVTVTIPAQRNRQN</sequence>
<name>A0AB39YUC8_9MICC</name>
<feature type="domain" description="Histidine kinase/HSP90-like ATPase" evidence="2">
    <location>
        <begin position="4"/>
        <end position="33"/>
    </location>
</feature>
<dbReference type="Gene3D" id="3.30.565.10">
    <property type="entry name" value="Histidine kinase-like ATPase, C-terminal domain"/>
    <property type="match status" value="1"/>
</dbReference>
<dbReference type="InterPro" id="IPR036890">
    <property type="entry name" value="HATPase_C_sf"/>
</dbReference>
<reference evidence="3" key="1">
    <citation type="submission" date="2024-07" db="EMBL/GenBank/DDBJ databases">
        <authorList>
            <person name="Li J."/>
            <person name="Wei H."/>
            <person name="Ma J."/>
        </authorList>
    </citation>
    <scope>NUCLEOTIDE SEQUENCE</scope>
    <source>
        <strain evidence="3">AMU7</strain>
    </source>
</reference>
<organism evidence="3">
    <name type="scientific">Paenarthrobacter sp. AMU7</name>
    <dbReference type="NCBI Taxonomy" id="3162492"/>
    <lineage>
        <taxon>Bacteria</taxon>
        <taxon>Bacillati</taxon>
        <taxon>Actinomycetota</taxon>
        <taxon>Actinomycetes</taxon>
        <taxon>Micrococcales</taxon>
        <taxon>Micrococcaceae</taxon>
        <taxon>Paenarthrobacter</taxon>
    </lineage>
</organism>
<dbReference type="InterPro" id="IPR003594">
    <property type="entry name" value="HATPase_dom"/>
</dbReference>
<proteinExistence type="predicted"/>
<dbReference type="RefSeq" id="WP_369746518.1">
    <property type="nucleotide sequence ID" value="NZ_CP165735.1"/>
</dbReference>
<accession>A0AB39YUC8</accession>
<evidence type="ECO:0000256" key="1">
    <source>
        <dbReference type="SAM" id="MobiDB-lite"/>
    </source>
</evidence>
<feature type="region of interest" description="Disordered" evidence="1">
    <location>
        <begin position="1"/>
        <end position="38"/>
    </location>
</feature>
<dbReference type="Pfam" id="PF02518">
    <property type="entry name" value="HATPase_c"/>
    <property type="match status" value="1"/>
</dbReference>
<feature type="compositionally biased region" description="Polar residues" evidence="1">
    <location>
        <begin position="15"/>
        <end position="38"/>
    </location>
</feature>
<protein>
    <submittedName>
        <fullName evidence="3">ATP-binding protein</fullName>
    </submittedName>
</protein>
<gene>
    <name evidence="3" type="ORF">ABQM86_09980</name>
</gene>